<dbReference type="EMBL" id="ATLC01000041">
    <property type="protein sequence ID" value="EPJ29145.1"/>
    <property type="molecule type" value="Genomic_DNA"/>
</dbReference>
<reference evidence="1 2" key="1">
    <citation type="submission" date="2013-04" db="EMBL/GenBank/DDBJ databases">
        <title>Genome sequence of Chlamydia psittaci 99DC5.</title>
        <authorList>
            <person name="Huot-Creasy H."/>
            <person name="McCracken C.L."/>
            <person name="Humphries M."/>
            <person name="Sachse K."/>
            <person name="Laroucau K."/>
            <person name="Bavoil P."/>
            <person name="Myers G.S."/>
        </authorList>
    </citation>
    <scope>NUCLEOTIDE SEQUENCE [LARGE SCALE GENOMIC DNA]</scope>
    <source>
        <strain evidence="1 2">99DC5</strain>
    </source>
</reference>
<protein>
    <submittedName>
        <fullName evidence="1">Nef attachable domain protein</fullName>
    </submittedName>
</protein>
<name>A0ABN0MR05_CHLPS</name>
<gene>
    <name evidence="1" type="ORF">CP99DC5_1173</name>
</gene>
<accession>A0ABN0MR05</accession>
<comment type="caution">
    <text evidence="1">The sequence shown here is derived from an EMBL/GenBank/DDBJ whole genome shotgun (WGS) entry which is preliminary data.</text>
</comment>
<sequence length="46" mass="5224">MCSVNSSHRVTVFPSRSLSLPLFLWNLHSDIWNPIEGYGENGNNFS</sequence>
<evidence type="ECO:0000313" key="1">
    <source>
        <dbReference type="EMBL" id="EPJ29145.1"/>
    </source>
</evidence>
<keyword evidence="2" id="KW-1185">Reference proteome</keyword>
<dbReference type="Proteomes" id="UP000014627">
    <property type="component" value="Unassembled WGS sequence"/>
</dbReference>
<evidence type="ECO:0000313" key="2">
    <source>
        <dbReference type="Proteomes" id="UP000014627"/>
    </source>
</evidence>
<proteinExistence type="predicted"/>
<organism evidence="1 2">
    <name type="scientific">Chlamydia psittaci 99DC5</name>
    <dbReference type="NCBI Taxonomy" id="1112251"/>
    <lineage>
        <taxon>Bacteria</taxon>
        <taxon>Pseudomonadati</taxon>
        <taxon>Chlamydiota</taxon>
        <taxon>Chlamydiia</taxon>
        <taxon>Chlamydiales</taxon>
        <taxon>Chlamydiaceae</taxon>
        <taxon>Chlamydia/Chlamydophila group</taxon>
        <taxon>Chlamydia</taxon>
    </lineage>
</organism>